<name>A0ACC1JMW7_9FUNG</name>
<proteinExistence type="predicted"/>
<gene>
    <name evidence="1" type="ORF">IWQ57_005473</name>
</gene>
<keyword evidence="2" id="KW-1185">Reference proteome</keyword>
<feature type="non-terminal residue" evidence="1">
    <location>
        <position position="215"/>
    </location>
</feature>
<organism evidence="1 2">
    <name type="scientific">Coemansia nantahalensis</name>
    <dbReference type="NCBI Taxonomy" id="2789366"/>
    <lineage>
        <taxon>Eukaryota</taxon>
        <taxon>Fungi</taxon>
        <taxon>Fungi incertae sedis</taxon>
        <taxon>Zoopagomycota</taxon>
        <taxon>Kickxellomycotina</taxon>
        <taxon>Kickxellomycetes</taxon>
        <taxon>Kickxellales</taxon>
        <taxon>Kickxellaceae</taxon>
        <taxon>Coemansia</taxon>
    </lineage>
</organism>
<dbReference type="Proteomes" id="UP001140234">
    <property type="component" value="Unassembled WGS sequence"/>
</dbReference>
<evidence type="ECO:0000313" key="2">
    <source>
        <dbReference type="Proteomes" id="UP001140234"/>
    </source>
</evidence>
<dbReference type="EMBL" id="JANBUJ010002654">
    <property type="protein sequence ID" value="KAJ2763702.1"/>
    <property type="molecule type" value="Genomic_DNA"/>
</dbReference>
<sequence length="215" mass="22236">MLLGGTDQSRRNTAPTVSLRPRRTSYDGASGGSSSDSESNPYARKRFRSVRSAVAHAYPRRLSRRQLAGDGRSNGGDESDGSGSADSSSGHGGQSSNSAPGLYTHSAPRARRSASHGNTHPGTPGPSSSPVRRPGSAGKWRPASDDEPPHSPAAGRCRREPPASASMLLPSGPQTTPRASASPDQTPFPPSTSPTFVSFDPSGLHNPDSAELQAA</sequence>
<accession>A0ACC1JMW7</accession>
<comment type="caution">
    <text evidence="1">The sequence shown here is derived from an EMBL/GenBank/DDBJ whole genome shotgun (WGS) entry which is preliminary data.</text>
</comment>
<reference evidence="1" key="1">
    <citation type="submission" date="2022-07" db="EMBL/GenBank/DDBJ databases">
        <title>Phylogenomic reconstructions and comparative analyses of Kickxellomycotina fungi.</title>
        <authorList>
            <person name="Reynolds N.K."/>
            <person name="Stajich J.E."/>
            <person name="Barry K."/>
            <person name="Grigoriev I.V."/>
            <person name="Crous P."/>
            <person name="Smith M.E."/>
        </authorList>
    </citation>
    <scope>NUCLEOTIDE SEQUENCE</scope>
    <source>
        <strain evidence="1">CBS 109366</strain>
    </source>
</reference>
<evidence type="ECO:0000313" key="1">
    <source>
        <dbReference type="EMBL" id="KAJ2763702.1"/>
    </source>
</evidence>
<protein>
    <submittedName>
        <fullName evidence="1">Uncharacterized protein</fullName>
    </submittedName>
</protein>